<evidence type="ECO:0000256" key="1">
    <source>
        <dbReference type="ARBA" id="ARBA00010982"/>
    </source>
</evidence>
<dbReference type="EC" id="2.3.1.9" evidence="7"/>
<dbReference type="CDD" id="cd00751">
    <property type="entry name" value="thiolase"/>
    <property type="match status" value="1"/>
</dbReference>
<evidence type="ECO:0000313" key="8">
    <source>
        <dbReference type="Proteomes" id="UP000037237"/>
    </source>
</evidence>
<dbReference type="SUPFAM" id="SSF53901">
    <property type="entry name" value="Thiolase-like"/>
    <property type="match status" value="2"/>
</dbReference>
<dbReference type="FunFam" id="3.40.47.10:FF:000010">
    <property type="entry name" value="Acetyl-CoA acetyltransferase (Thiolase)"/>
    <property type="match status" value="1"/>
</dbReference>
<evidence type="ECO:0000256" key="3">
    <source>
        <dbReference type="ARBA" id="ARBA00023229"/>
    </source>
</evidence>
<dbReference type="InterPro" id="IPR020610">
    <property type="entry name" value="Thiolase_AS"/>
</dbReference>
<proteinExistence type="inferred from homology"/>
<protein>
    <submittedName>
        <fullName evidence="7">Acetyl-CoA acetyltransferase</fullName>
        <ecNumber evidence="7">2.3.1.9</ecNumber>
    </submittedName>
</protein>
<organism evidence="7 8">
    <name type="scientific">miscellaneous Crenarchaeota group-1 archaeon SG8-32-1</name>
    <dbReference type="NCBI Taxonomy" id="1685124"/>
    <lineage>
        <taxon>Archaea</taxon>
        <taxon>Candidatus Bathyarchaeota</taxon>
        <taxon>MCG-1</taxon>
    </lineage>
</organism>
<dbReference type="InterPro" id="IPR002155">
    <property type="entry name" value="Thiolase"/>
</dbReference>
<dbReference type="EMBL" id="LFWU01000094">
    <property type="protein sequence ID" value="KON31675.1"/>
    <property type="molecule type" value="Genomic_DNA"/>
</dbReference>
<dbReference type="InterPro" id="IPR020616">
    <property type="entry name" value="Thiolase_N"/>
</dbReference>
<evidence type="ECO:0000259" key="6">
    <source>
        <dbReference type="Pfam" id="PF02803"/>
    </source>
</evidence>
<dbReference type="PANTHER" id="PTHR18919">
    <property type="entry name" value="ACETYL-COA C-ACYLTRANSFERASE"/>
    <property type="match status" value="1"/>
</dbReference>
<dbReference type="NCBIfam" id="TIGR01930">
    <property type="entry name" value="AcCoA-C-Actrans"/>
    <property type="match status" value="1"/>
</dbReference>
<comment type="similarity">
    <text evidence="1">Belongs to the thiolase-like superfamily. Thiolase family.</text>
</comment>
<dbReference type="Proteomes" id="UP000037237">
    <property type="component" value="Unassembled WGS sequence"/>
</dbReference>
<feature type="domain" description="Thiolase N-terminal" evidence="5">
    <location>
        <begin position="6"/>
        <end position="47"/>
    </location>
</feature>
<dbReference type="InterPro" id="IPR020617">
    <property type="entry name" value="Thiolase_C"/>
</dbReference>
<dbReference type="PROSITE" id="PS00099">
    <property type="entry name" value="THIOLASE_3"/>
    <property type="match status" value="1"/>
</dbReference>
<keyword evidence="3" id="KW-0414">Isoprene biosynthesis</keyword>
<evidence type="ECO:0000256" key="2">
    <source>
        <dbReference type="ARBA" id="ARBA00022679"/>
    </source>
</evidence>
<keyword evidence="4 7" id="KW-0012">Acyltransferase</keyword>
<comment type="caution">
    <text evidence="7">The sequence shown here is derived from an EMBL/GenBank/DDBJ whole genome shotgun (WGS) entry which is preliminary data.</text>
</comment>
<dbReference type="AlphaFoldDB" id="A0A0M0BTJ6"/>
<dbReference type="PROSITE" id="PS00098">
    <property type="entry name" value="THIOLASE_1"/>
    <property type="match status" value="1"/>
</dbReference>
<dbReference type="Pfam" id="PF00108">
    <property type="entry name" value="Thiolase_N"/>
    <property type="match status" value="2"/>
</dbReference>
<keyword evidence="2 7" id="KW-0808">Transferase</keyword>
<evidence type="ECO:0000259" key="5">
    <source>
        <dbReference type="Pfam" id="PF00108"/>
    </source>
</evidence>
<sequence length="432" mass="46472">MRNEEIVIAGGVRTAIGKFGGSLKDFTAVQLGSKVIGEVLRKNKLRPIPPNENVMFQPKHLEHGMIELETKFYDWDDSFEEIAVDEVIMGNVLQAGQGQNVARQATIYGGLPKEVNAFTVNKVCASGLKAISLAAQAIMTNSANIIIAGGMESMSNAPYGLPRARWGYIMDLNGQGGINDLMVLDGLFESFYGYHMGITAENIAEKYSISRREQDELGIISHQRALQAIKDGLFKQEITPICVPQRKADPIVFDTDERPMETSIEKMSKLPSIFKKDGTVTAGNSSGINDAAAAVLVMKEEEAKQYSLKPLARIIGFASGAIDPAYMGVGPVPAIHRALNVAGLSLDDLGLIELNEAFASQTLACLKELGIGLDNTNMYGSGISLGHPIGCTGARLVVTLLNAMKRNNIEYGLASMCIGGGQGMAMVFELTH</sequence>
<dbReference type="InterPro" id="IPR020615">
    <property type="entry name" value="Thiolase_acyl_enz_int_AS"/>
</dbReference>
<dbReference type="InterPro" id="IPR016039">
    <property type="entry name" value="Thiolase-like"/>
</dbReference>
<reference evidence="7 8" key="1">
    <citation type="submission" date="2015-06" db="EMBL/GenBank/DDBJ databases">
        <title>New insights into the roles of widespread benthic archaea in carbon and nitrogen cycling.</title>
        <authorList>
            <person name="Lazar C.S."/>
            <person name="Baker B.J."/>
            <person name="Seitz K.W."/>
            <person name="Hyde A.S."/>
            <person name="Dick G.J."/>
            <person name="Hinrichs K.-U."/>
            <person name="Teske A.P."/>
        </authorList>
    </citation>
    <scope>NUCLEOTIDE SEQUENCE [LARGE SCALE GENOMIC DNA]</scope>
    <source>
        <strain evidence="7">SG8-32-1</strain>
    </source>
</reference>
<dbReference type="PIRSF" id="PIRSF000429">
    <property type="entry name" value="Ac-CoA_Ac_transf"/>
    <property type="match status" value="1"/>
</dbReference>
<dbReference type="PATRIC" id="fig|1685124.3.peg.784"/>
<dbReference type="GO" id="GO:0003985">
    <property type="term" value="F:acetyl-CoA C-acetyltransferase activity"/>
    <property type="evidence" value="ECO:0007669"/>
    <property type="project" value="UniProtKB-EC"/>
</dbReference>
<dbReference type="Gene3D" id="3.40.47.10">
    <property type="match status" value="1"/>
</dbReference>
<name>A0A0M0BTJ6_9ARCH</name>
<feature type="domain" description="Thiolase C-terminal" evidence="6">
    <location>
        <begin position="308"/>
        <end position="429"/>
    </location>
</feature>
<evidence type="ECO:0000313" key="7">
    <source>
        <dbReference type="EMBL" id="KON31675.1"/>
    </source>
</evidence>
<gene>
    <name evidence="7" type="ORF">AC477_04010</name>
</gene>
<evidence type="ECO:0000256" key="4">
    <source>
        <dbReference type="ARBA" id="ARBA00023315"/>
    </source>
</evidence>
<accession>A0A0M0BTJ6</accession>
<feature type="domain" description="Thiolase N-terminal" evidence="5">
    <location>
        <begin position="83"/>
        <end position="301"/>
    </location>
</feature>
<dbReference type="PANTHER" id="PTHR18919:SF107">
    <property type="entry name" value="ACETYL-COA ACETYLTRANSFERASE, CYTOSOLIC"/>
    <property type="match status" value="1"/>
</dbReference>
<dbReference type="GO" id="GO:0008299">
    <property type="term" value="P:isoprenoid biosynthetic process"/>
    <property type="evidence" value="ECO:0007669"/>
    <property type="project" value="UniProtKB-KW"/>
</dbReference>
<dbReference type="Pfam" id="PF02803">
    <property type="entry name" value="Thiolase_C"/>
    <property type="match status" value="1"/>
</dbReference>